<dbReference type="Proteomes" id="UP000245535">
    <property type="component" value="Unassembled WGS sequence"/>
</dbReference>
<dbReference type="EMBL" id="QGDO01000003">
    <property type="protein sequence ID" value="PWJ41876.1"/>
    <property type="molecule type" value="Genomic_DNA"/>
</dbReference>
<reference evidence="2 3" key="1">
    <citation type="submission" date="2018-03" db="EMBL/GenBank/DDBJ databases">
        <title>Genomic Encyclopedia of Archaeal and Bacterial Type Strains, Phase II (KMG-II): from individual species to whole genera.</title>
        <authorList>
            <person name="Goeker M."/>
        </authorList>
    </citation>
    <scope>NUCLEOTIDE SEQUENCE [LARGE SCALE GENOMIC DNA]</scope>
    <source>
        <strain evidence="2 3">DSM 28229</strain>
    </source>
</reference>
<evidence type="ECO:0000313" key="3">
    <source>
        <dbReference type="Proteomes" id="UP000245535"/>
    </source>
</evidence>
<dbReference type="Pfam" id="PF17185">
    <property type="entry name" value="NlpE_C"/>
    <property type="match status" value="1"/>
</dbReference>
<dbReference type="PROSITE" id="PS51257">
    <property type="entry name" value="PROKAR_LIPOPROTEIN"/>
    <property type="match status" value="1"/>
</dbReference>
<gene>
    <name evidence="2" type="ORF">BC781_103126</name>
</gene>
<dbReference type="InterPro" id="IPR033450">
    <property type="entry name" value="NlpE_C"/>
</dbReference>
<evidence type="ECO:0000259" key="1">
    <source>
        <dbReference type="Pfam" id="PF17185"/>
    </source>
</evidence>
<dbReference type="AlphaFoldDB" id="A0A315Z8G9"/>
<organism evidence="2 3">
    <name type="scientific">Sediminitomix flava</name>
    <dbReference type="NCBI Taxonomy" id="379075"/>
    <lineage>
        <taxon>Bacteria</taxon>
        <taxon>Pseudomonadati</taxon>
        <taxon>Bacteroidota</taxon>
        <taxon>Cytophagia</taxon>
        <taxon>Cytophagales</taxon>
        <taxon>Flammeovirgaceae</taxon>
        <taxon>Sediminitomix</taxon>
    </lineage>
</organism>
<accession>A0A315Z8G9</accession>
<protein>
    <submittedName>
        <fullName evidence="2">NlpE-like protein</fullName>
    </submittedName>
</protein>
<proteinExistence type="predicted"/>
<dbReference type="Gene3D" id="2.40.50.540">
    <property type="match status" value="1"/>
</dbReference>
<dbReference type="InterPro" id="IPR038139">
    <property type="entry name" value="NlpE_C_sf"/>
</dbReference>
<evidence type="ECO:0000313" key="2">
    <source>
        <dbReference type="EMBL" id="PWJ41876.1"/>
    </source>
</evidence>
<feature type="domain" description="NlpE C-terminal OB" evidence="1">
    <location>
        <begin position="171"/>
        <end position="255"/>
    </location>
</feature>
<sequence length="256" mass="29814">MKRLLIPFFFLALVFSSCQSKKNPILNYKELKIESASQQIGDVKVTCVKYFNQENSLVKLFASYHSSYKDSEYKFFFDESGNSLLATENKELQRLCGRGATSCFKEIKNTYDGENIQRSRIRQLEFSPKNIPDLDTLKFTENTKKSSMLQDHDQLQLKKIKLETGQMYFKKVKFYEGRYKYFADAAIFECCETGKIYAVSSYELEKEYLKLGAQAEFVYATFVAQEKKRAEGEEGRLEILEVQELIELNKSKPCQE</sequence>
<comment type="caution">
    <text evidence="2">The sequence shown here is derived from an EMBL/GenBank/DDBJ whole genome shotgun (WGS) entry which is preliminary data.</text>
</comment>
<name>A0A315Z8G9_SEDFL</name>
<dbReference type="RefSeq" id="WP_146201683.1">
    <property type="nucleotide sequence ID" value="NZ_QGDO01000003.1"/>
</dbReference>
<dbReference type="OrthoDB" id="5348860at2"/>
<keyword evidence="3" id="KW-1185">Reference proteome</keyword>